<evidence type="ECO:0000256" key="2">
    <source>
        <dbReference type="ARBA" id="ARBA00022448"/>
    </source>
</evidence>
<evidence type="ECO:0000313" key="9">
    <source>
        <dbReference type="EMBL" id="HDS63773.1"/>
    </source>
</evidence>
<accession>A0A831M2P2</accession>
<comment type="subunit">
    <text evidence="8">Has multiple subunits with at least A(3), B(3), C, D, E, F, H, I and proteolipid K(x).</text>
</comment>
<dbReference type="InterPro" id="IPR002842">
    <property type="entry name" value="ATPase_V1_Esu"/>
</dbReference>
<gene>
    <name evidence="8" type="primary">atpE</name>
    <name evidence="9" type="ORF">ENN52_06590</name>
</gene>
<dbReference type="AlphaFoldDB" id="A0A831M2P2"/>
<comment type="function">
    <text evidence="8">Component of the A-type ATP synthase that produces ATP from ADP in the presence of a proton gradient across the membrane.</text>
</comment>
<dbReference type="GO" id="GO:0005524">
    <property type="term" value="F:ATP binding"/>
    <property type="evidence" value="ECO:0007669"/>
    <property type="project" value="UniProtKB-UniRule"/>
</dbReference>
<dbReference type="GO" id="GO:0042777">
    <property type="term" value="P:proton motive force-driven plasma membrane ATP synthesis"/>
    <property type="evidence" value="ECO:0007669"/>
    <property type="project" value="UniProtKB-UniRule"/>
</dbReference>
<dbReference type="Proteomes" id="UP000885648">
    <property type="component" value="Unassembled WGS sequence"/>
</dbReference>
<name>A0A831M2P2_9EURY</name>
<dbReference type="GO" id="GO:0005886">
    <property type="term" value="C:plasma membrane"/>
    <property type="evidence" value="ECO:0007669"/>
    <property type="project" value="UniProtKB-SubCell"/>
</dbReference>
<dbReference type="SUPFAM" id="SSF160527">
    <property type="entry name" value="V-type ATPase subunit E-like"/>
    <property type="match status" value="1"/>
</dbReference>
<dbReference type="Gene3D" id="1.20.5.620">
    <property type="entry name" value="F1F0 ATP synthase subunit B, membrane domain"/>
    <property type="match status" value="1"/>
</dbReference>
<evidence type="ECO:0000256" key="8">
    <source>
        <dbReference type="HAMAP-Rule" id="MF_00311"/>
    </source>
</evidence>
<keyword evidence="7 8" id="KW-0066">ATP synthesis</keyword>
<evidence type="ECO:0000256" key="7">
    <source>
        <dbReference type="ARBA" id="ARBA00023310"/>
    </source>
</evidence>
<dbReference type="InterPro" id="IPR038495">
    <property type="entry name" value="ATPase_E_C"/>
</dbReference>
<dbReference type="EMBL" id="DSBY01000265">
    <property type="protein sequence ID" value="HDS63773.1"/>
    <property type="molecule type" value="Genomic_DNA"/>
</dbReference>
<dbReference type="GO" id="GO:0046933">
    <property type="term" value="F:proton-transporting ATP synthase activity, rotational mechanism"/>
    <property type="evidence" value="ECO:0007669"/>
    <property type="project" value="UniProtKB-UniRule"/>
</dbReference>
<evidence type="ECO:0000256" key="1">
    <source>
        <dbReference type="ARBA" id="ARBA00005901"/>
    </source>
</evidence>
<keyword evidence="5 8" id="KW-0406">Ion transport</keyword>
<sequence>MGVDEIIERIGADASAEAEGIRREAEAGEEQILRDGRAASEREVAEIMAEGRREAARQRRKAIAQARLSARARLRACREAGIDRAFEEAERRIATLKDSDDYPAVLRRLILEGRGVVGGGPITILCREEERGAVVVACSRIEGVTIAPLKDDGPDGGVVVLAGRSRCDQRFSSRIVRMREGLTGKTAAILFGEERHDRP</sequence>
<evidence type="ECO:0000256" key="3">
    <source>
        <dbReference type="ARBA" id="ARBA00022475"/>
    </source>
</evidence>
<reference evidence="9" key="1">
    <citation type="journal article" date="2020" name="mSystems">
        <title>Genome- and Community-Level Interaction Insights into Carbon Utilization and Element Cycling Functions of Hydrothermarchaeota in Hydrothermal Sediment.</title>
        <authorList>
            <person name="Zhou Z."/>
            <person name="Liu Y."/>
            <person name="Xu W."/>
            <person name="Pan J."/>
            <person name="Luo Z.H."/>
            <person name="Li M."/>
        </authorList>
    </citation>
    <scope>NUCLEOTIDE SEQUENCE</scope>
    <source>
        <strain evidence="9">SpSt-1183</strain>
    </source>
</reference>
<keyword evidence="6 8" id="KW-0472">Membrane</keyword>
<keyword evidence="4 8" id="KW-0375">Hydrogen ion transport</keyword>
<dbReference type="Gene3D" id="3.30.2320.30">
    <property type="entry name" value="ATP synthase, E subunit, C-terminal"/>
    <property type="match status" value="1"/>
</dbReference>
<protein>
    <recommendedName>
        <fullName evidence="8">A-type ATP synthase subunit E</fullName>
    </recommendedName>
</protein>
<dbReference type="Pfam" id="PF01991">
    <property type="entry name" value="vATP-synt_E"/>
    <property type="match status" value="1"/>
</dbReference>
<evidence type="ECO:0000256" key="4">
    <source>
        <dbReference type="ARBA" id="ARBA00022781"/>
    </source>
</evidence>
<proteinExistence type="inferred from homology"/>
<comment type="similarity">
    <text evidence="1 8">Belongs to the V-ATPase E subunit family.</text>
</comment>
<evidence type="ECO:0000256" key="5">
    <source>
        <dbReference type="ARBA" id="ARBA00023065"/>
    </source>
</evidence>
<organism evidence="9">
    <name type="scientific">Methanofollis liminatans</name>
    <dbReference type="NCBI Taxonomy" id="2201"/>
    <lineage>
        <taxon>Archaea</taxon>
        <taxon>Methanobacteriati</taxon>
        <taxon>Methanobacteriota</taxon>
        <taxon>Stenosarchaea group</taxon>
        <taxon>Methanomicrobia</taxon>
        <taxon>Methanomicrobiales</taxon>
        <taxon>Methanomicrobiaceae</taxon>
        <taxon>Methanofollis</taxon>
    </lineage>
</organism>
<comment type="subcellular location">
    <subcellularLocation>
        <location evidence="8">Cell membrane</location>
        <topology evidence="8">Peripheral membrane protein</topology>
    </subcellularLocation>
</comment>
<comment type="caution">
    <text evidence="9">The sequence shown here is derived from an EMBL/GenBank/DDBJ whole genome shotgun (WGS) entry which is preliminary data.</text>
</comment>
<evidence type="ECO:0000256" key="6">
    <source>
        <dbReference type="ARBA" id="ARBA00023136"/>
    </source>
</evidence>
<keyword evidence="2 8" id="KW-0813">Transport</keyword>
<dbReference type="GO" id="GO:0033178">
    <property type="term" value="C:proton-transporting two-sector ATPase complex, catalytic domain"/>
    <property type="evidence" value="ECO:0007669"/>
    <property type="project" value="InterPro"/>
</dbReference>
<keyword evidence="3 8" id="KW-1003">Cell membrane</keyword>
<dbReference type="HAMAP" id="MF_00311">
    <property type="entry name" value="ATP_synth_E_arch"/>
    <property type="match status" value="1"/>
</dbReference>
<dbReference type="GO" id="GO:0046961">
    <property type="term" value="F:proton-transporting ATPase activity, rotational mechanism"/>
    <property type="evidence" value="ECO:0007669"/>
    <property type="project" value="InterPro"/>
</dbReference>